<organism evidence="2 3">
    <name type="scientific">Bariatricus massiliensis</name>
    <dbReference type="NCBI Taxonomy" id="1745713"/>
    <lineage>
        <taxon>Bacteria</taxon>
        <taxon>Bacillati</taxon>
        <taxon>Bacillota</taxon>
        <taxon>Clostridia</taxon>
        <taxon>Lachnospirales</taxon>
        <taxon>Lachnospiraceae</taxon>
        <taxon>Bariatricus</taxon>
    </lineage>
</organism>
<evidence type="ECO:0000313" key="2">
    <source>
        <dbReference type="EMBL" id="MCB7388101.1"/>
    </source>
</evidence>
<feature type="domain" description="Polysaccharide pyruvyl transferase" evidence="1">
    <location>
        <begin position="14"/>
        <end position="300"/>
    </location>
</feature>
<accession>A0ABS8DI34</accession>
<keyword evidence="3" id="KW-1185">Reference proteome</keyword>
<dbReference type="GO" id="GO:0016740">
    <property type="term" value="F:transferase activity"/>
    <property type="evidence" value="ECO:0007669"/>
    <property type="project" value="UniProtKB-KW"/>
</dbReference>
<dbReference type="Pfam" id="PF04230">
    <property type="entry name" value="PS_pyruv_trans"/>
    <property type="match status" value="1"/>
</dbReference>
<dbReference type="Proteomes" id="UP001299546">
    <property type="component" value="Unassembled WGS sequence"/>
</dbReference>
<dbReference type="EMBL" id="JAJCIS010000008">
    <property type="protein sequence ID" value="MCB7388101.1"/>
    <property type="molecule type" value="Genomic_DNA"/>
</dbReference>
<dbReference type="RefSeq" id="WP_082891554.1">
    <property type="nucleotide sequence ID" value="NZ_JAJCIQ010000004.1"/>
</dbReference>
<evidence type="ECO:0000313" key="3">
    <source>
        <dbReference type="Proteomes" id="UP001299546"/>
    </source>
</evidence>
<keyword evidence="2" id="KW-0808">Transferase</keyword>
<proteinExistence type="predicted"/>
<comment type="caution">
    <text evidence="2">The sequence shown here is derived from an EMBL/GenBank/DDBJ whole genome shotgun (WGS) entry which is preliminary data.</text>
</comment>
<reference evidence="2 3" key="1">
    <citation type="submission" date="2021-10" db="EMBL/GenBank/DDBJ databases">
        <title>Collection of gut derived symbiotic bacterial strains cultured from healthy donors.</title>
        <authorList>
            <person name="Lin H."/>
            <person name="Littmann E."/>
            <person name="Kohout C."/>
            <person name="Pamer E.G."/>
        </authorList>
    </citation>
    <scope>NUCLEOTIDE SEQUENCE [LARGE SCALE GENOMIC DNA]</scope>
    <source>
        <strain evidence="2 3">DFI.1.165</strain>
    </source>
</reference>
<evidence type="ECO:0000259" key="1">
    <source>
        <dbReference type="Pfam" id="PF04230"/>
    </source>
</evidence>
<sequence length="360" mass="41120">MRINVLISTTRQWNPGDEFIMLGCINILKQIYGDVINPIIFNRSPDIRGGSKLRNKTQRMNYTYEWDKKTFKGKGILQDVLRIGHYDNSYKDDMNAENIDIAIFAGSPEWYGRRLLPMYRMIEQADIPTLFLGIGAGDSTAFEKANPVVNRVLQKAKLITTRDLVTEELLEQYHAKYLPCPALLAAQSNRLVEKVEKIGLIYATDRTLKGNNVSGDLHKYLLKLYPEIIKRYDVSLICHYIDEIDQAKKEFPNTDICYSYDARDYTDIYNQFDLVLGGRVHGIGMAASLGIPGIMIKHDSRSSTTDGFLATNIEIGTSVEKVINLIEMFVRVKPVEKSHQLIEHKIKVMQQYITLICNNV</sequence>
<protein>
    <submittedName>
        <fullName evidence="2">Polysaccharide pyruvyl transferase family protein</fullName>
    </submittedName>
</protein>
<gene>
    <name evidence="2" type="ORF">LIZ65_12470</name>
</gene>
<dbReference type="InterPro" id="IPR007345">
    <property type="entry name" value="Polysacch_pyruvyl_Trfase"/>
</dbReference>
<name>A0ABS8DI34_9FIRM</name>